<dbReference type="EMBL" id="JANIIK010000042">
    <property type="protein sequence ID" value="KAJ3606157.1"/>
    <property type="molecule type" value="Genomic_DNA"/>
</dbReference>
<reference evidence="2" key="1">
    <citation type="submission" date="2022-07" db="EMBL/GenBank/DDBJ databases">
        <title>Chromosome-level genome of Muraenolepis orangiensis.</title>
        <authorList>
            <person name="Kim J."/>
        </authorList>
    </citation>
    <scope>NUCLEOTIDE SEQUENCE</scope>
    <source>
        <strain evidence="2">KU_S4_2022</strain>
        <tissue evidence="2">Muscle</tissue>
    </source>
</reference>
<feature type="region of interest" description="Disordered" evidence="1">
    <location>
        <begin position="59"/>
        <end position="110"/>
    </location>
</feature>
<keyword evidence="3" id="KW-1185">Reference proteome</keyword>
<evidence type="ECO:0000313" key="3">
    <source>
        <dbReference type="Proteomes" id="UP001148018"/>
    </source>
</evidence>
<name>A0A9Q0EDM3_9TELE</name>
<feature type="compositionally biased region" description="Polar residues" evidence="1">
    <location>
        <begin position="69"/>
        <end position="81"/>
    </location>
</feature>
<protein>
    <submittedName>
        <fullName evidence="2">Uncharacterized protein</fullName>
    </submittedName>
</protein>
<dbReference type="AlphaFoldDB" id="A0A9Q0EDM3"/>
<proteinExistence type="predicted"/>
<gene>
    <name evidence="2" type="ORF">NHX12_025678</name>
</gene>
<evidence type="ECO:0000256" key="1">
    <source>
        <dbReference type="SAM" id="MobiDB-lite"/>
    </source>
</evidence>
<sequence>MSMSLAQSAIIDVIGPEERDAEMRLLCIPSRPSLPSLSCVPRLWVGASRETRSVLGCWPSAPGPVGAESRSQGTPRVQSTLRPRGQNVGRAQGGDQEPYDEDDDQCSQYW</sequence>
<organism evidence="2 3">
    <name type="scientific">Muraenolepis orangiensis</name>
    <name type="common">Patagonian moray cod</name>
    <dbReference type="NCBI Taxonomy" id="630683"/>
    <lineage>
        <taxon>Eukaryota</taxon>
        <taxon>Metazoa</taxon>
        <taxon>Chordata</taxon>
        <taxon>Craniata</taxon>
        <taxon>Vertebrata</taxon>
        <taxon>Euteleostomi</taxon>
        <taxon>Actinopterygii</taxon>
        <taxon>Neopterygii</taxon>
        <taxon>Teleostei</taxon>
        <taxon>Neoteleostei</taxon>
        <taxon>Acanthomorphata</taxon>
        <taxon>Zeiogadaria</taxon>
        <taxon>Gadariae</taxon>
        <taxon>Gadiformes</taxon>
        <taxon>Muraenolepidoidei</taxon>
        <taxon>Muraenolepididae</taxon>
        <taxon>Muraenolepis</taxon>
    </lineage>
</organism>
<feature type="compositionally biased region" description="Acidic residues" evidence="1">
    <location>
        <begin position="97"/>
        <end position="110"/>
    </location>
</feature>
<dbReference type="Proteomes" id="UP001148018">
    <property type="component" value="Unassembled WGS sequence"/>
</dbReference>
<comment type="caution">
    <text evidence="2">The sequence shown here is derived from an EMBL/GenBank/DDBJ whole genome shotgun (WGS) entry which is preliminary data.</text>
</comment>
<accession>A0A9Q0EDM3</accession>
<evidence type="ECO:0000313" key="2">
    <source>
        <dbReference type="EMBL" id="KAJ3606157.1"/>
    </source>
</evidence>